<dbReference type="NCBIfam" id="NF002326">
    <property type="entry name" value="PRK01286.1-1"/>
    <property type="match status" value="1"/>
</dbReference>
<evidence type="ECO:0000256" key="1">
    <source>
        <dbReference type="ARBA" id="ARBA00022801"/>
    </source>
</evidence>
<dbReference type="InterPro" id="IPR026875">
    <property type="entry name" value="PHydrolase_assoc_dom"/>
</dbReference>
<dbReference type="HAMAP" id="MF_01212">
    <property type="entry name" value="dGTPase_type2"/>
    <property type="match status" value="1"/>
</dbReference>
<name>A0A3B0VR94_9ZZZZ</name>
<feature type="domain" description="HD" evidence="2">
    <location>
        <begin position="76"/>
        <end position="203"/>
    </location>
</feature>
<dbReference type="CDD" id="cd00077">
    <property type="entry name" value="HDc"/>
    <property type="match status" value="1"/>
</dbReference>
<dbReference type="GO" id="GO:0006203">
    <property type="term" value="P:dGTP catabolic process"/>
    <property type="evidence" value="ECO:0007669"/>
    <property type="project" value="TreeGrafter"/>
</dbReference>
<dbReference type="GO" id="GO:0008832">
    <property type="term" value="F:dGTPase activity"/>
    <property type="evidence" value="ECO:0007669"/>
    <property type="project" value="TreeGrafter"/>
</dbReference>
<dbReference type="FunFam" id="1.10.3210.10:FF:000024">
    <property type="entry name" value="Deoxyguanosinetriphosphate triphosphohydrolase-like protein"/>
    <property type="match status" value="1"/>
</dbReference>
<organism evidence="3">
    <name type="scientific">hydrothermal vent metagenome</name>
    <dbReference type="NCBI Taxonomy" id="652676"/>
    <lineage>
        <taxon>unclassified sequences</taxon>
        <taxon>metagenomes</taxon>
        <taxon>ecological metagenomes</taxon>
    </lineage>
</organism>
<dbReference type="SMART" id="SM00471">
    <property type="entry name" value="HDc"/>
    <property type="match status" value="1"/>
</dbReference>
<dbReference type="InterPro" id="IPR050135">
    <property type="entry name" value="dGTPase-like"/>
</dbReference>
<evidence type="ECO:0000259" key="2">
    <source>
        <dbReference type="PROSITE" id="PS51831"/>
    </source>
</evidence>
<dbReference type="EMBL" id="UOEU01000992">
    <property type="protein sequence ID" value="VAW42970.1"/>
    <property type="molecule type" value="Genomic_DNA"/>
</dbReference>
<reference evidence="3" key="1">
    <citation type="submission" date="2018-06" db="EMBL/GenBank/DDBJ databases">
        <authorList>
            <person name="Zhirakovskaya E."/>
        </authorList>
    </citation>
    <scope>NUCLEOTIDE SEQUENCE</scope>
</reference>
<proteinExistence type="inferred from homology"/>
<dbReference type="InterPro" id="IPR023023">
    <property type="entry name" value="dNTPase_2"/>
</dbReference>
<dbReference type="NCBIfam" id="TIGR01353">
    <property type="entry name" value="dGTP_triPase"/>
    <property type="match status" value="1"/>
</dbReference>
<dbReference type="Gene3D" id="1.10.3210.10">
    <property type="entry name" value="Hypothetical protein af1432"/>
    <property type="match status" value="1"/>
</dbReference>
<dbReference type="AlphaFoldDB" id="A0A3B0VR94"/>
<dbReference type="PANTHER" id="PTHR11373:SF43">
    <property type="entry name" value="DEOXYGUANOSINETRIPHOSPHATE TRIPHOSPHOHYDROLASE-LIKE PROTEIN"/>
    <property type="match status" value="1"/>
</dbReference>
<dbReference type="Pfam" id="PF13286">
    <property type="entry name" value="HD_assoc"/>
    <property type="match status" value="1"/>
</dbReference>
<dbReference type="PANTHER" id="PTHR11373">
    <property type="entry name" value="DEOXYNUCLEOSIDE TRIPHOSPHATE TRIPHOSPHOHYDROLASE"/>
    <property type="match status" value="1"/>
</dbReference>
<dbReference type="Pfam" id="PF01966">
    <property type="entry name" value="HD"/>
    <property type="match status" value="1"/>
</dbReference>
<dbReference type="InterPro" id="IPR006674">
    <property type="entry name" value="HD_domain"/>
</dbReference>
<dbReference type="InterPro" id="IPR006261">
    <property type="entry name" value="dGTPase"/>
</dbReference>
<evidence type="ECO:0000313" key="3">
    <source>
        <dbReference type="EMBL" id="VAW42970.1"/>
    </source>
</evidence>
<keyword evidence="1 3" id="KW-0378">Hydrolase</keyword>
<accession>A0A3B0VR94</accession>
<protein>
    <submittedName>
        <fullName evidence="3">DNTP triphosphohydrolase, broad substrate specificity</fullName>
    </submittedName>
</protein>
<gene>
    <name evidence="3" type="ORF">MNBD_CHLOROFLEXI01-3497</name>
</gene>
<dbReference type="SUPFAM" id="SSF109604">
    <property type="entry name" value="HD-domain/PDEase-like"/>
    <property type="match status" value="1"/>
</dbReference>
<sequence>MIYDRKKLEDIEQLTLAPYSLKSTNSRGREYSEEESASRPAFERDRDRIIHTTAFRRLEYKTQVFIYYEGDHYRTRLTHTLEVAQLGRSLARGLGCNQPLTEAICLAHDLGHPPFGHAGEYALNALMAEYGGFNHNTQSYRIVTQLEQRYPHFPGLNLTYETREGMIKHETDYDKSDARGYEPNKRGSLEAQIANLADEIAYNAHDLDDGLRAGMFEMAALDELTLWQELKKVVGWQSQRPLPPVVRHQIIRELIGQSVMNVLEQTNKNLVDNQIGSPEAVQTHPTNLVGYTADFMPKVRQLKKFLLDSMYHHYRLIRMQTKAERFITGLFQAYEREPKMLPTDTSKKLDEAPLHRVLTDYIAGMTDRYALDEWEKLYDPYRRA</sequence>
<dbReference type="InterPro" id="IPR003607">
    <property type="entry name" value="HD/PDEase_dom"/>
</dbReference>
<dbReference type="PROSITE" id="PS51831">
    <property type="entry name" value="HD"/>
    <property type="match status" value="1"/>
</dbReference>